<evidence type="ECO:0000256" key="9">
    <source>
        <dbReference type="ARBA" id="ARBA00044542"/>
    </source>
</evidence>
<keyword evidence="3" id="KW-0067">ATP-binding</keyword>
<dbReference type="InterPro" id="IPR014001">
    <property type="entry name" value="Helicase_ATP-bd"/>
</dbReference>
<evidence type="ECO:0000313" key="12">
    <source>
        <dbReference type="EMBL" id="KAK3086119.1"/>
    </source>
</evidence>
<keyword evidence="5" id="KW-0413">Isomerase</keyword>
<proteinExistence type="inferred from homology"/>
<dbReference type="SMART" id="SM00490">
    <property type="entry name" value="HELICc"/>
    <property type="match status" value="1"/>
</dbReference>
<dbReference type="EMBL" id="VSWD01000012">
    <property type="protein sequence ID" value="KAK3086119.1"/>
    <property type="molecule type" value="Genomic_DNA"/>
</dbReference>
<dbReference type="GO" id="GO:0005737">
    <property type="term" value="C:cytoplasm"/>
    <property type="evidence" value="ECO:0007669"/>
    <property type="project" value="TreeGrafter"/>
</dbReference>
<organism evidence="12 13">
    <name type="scientific">Pinctada imbricata</name>
    <name type="common">Atlantic pearl-oyster</name>
    <name type="synonym">Pinctada martensii</name>
    <dbReference type="NCBI Taxonomy" id="66713"/>
    <lineage>
        <taxon>Eukaryota</taxon>
        <taxon>Metazoa</taxon>
        <taxon>Spiralia</taxon>
        <taxon>Lophotrochozoa</taxon>
        <taxon>Mollusca</taxon>
        <taxon>Bivalvia</taxon>
        <taxon>Autobranchia</taxon>
        <taxon>Pteriomorphia</taxon>
        <taxon>Pterioida</taxon>
        <taxon>Pterioidea</taxon>
        <taxon>Pteriidae</taxon>
        <taxon>Pinctada</taxon>
    </lineage>
</organism>
<comment type="caution">
    <text evidence="12">The sequence shown here is derived from an EMBL/GenBank/DDBJ whole genome shotgun (WGS) entry which is preliminary data.</text>
</comment>
<reference evidence="12" key="1">
    <citation type="submission" date="2019-08" db="EMBL/GenBank/DDBJ databases">
        <title>The improved chromosome-level genome for the pearl oyster Pinctada fucata martensii using PacBio sequencing and Hi-C.</title>
        <authorList>
            <person name="Zheng Z."/>
        </authorList>
    </citation>
    <scope>NUCLEOTIDE SEQUENCE</scope>
    <source>
        <strain evidence="12">ZZ-2019</strain>
        <tissue evidence="12">Adductor muscle</tissue>
    </source>
</reference>
<comment type="catalytic activity">
    <reaction evidence="7">
        <text>Couples ATP hydrolysis with the unwinding of duplex DNA by translocating in the 3'-5' direction.</text>
        <dbReference type="EC" id="5.6.2.4"/>
    </reaction>
</comment>
<dbReference type="PROSITE" id="PS51192">
    <property type="entry name" value="HELICASE_ATP_BIND_1"/>
    <property type="match status" value="1"/>
</dbReference>
<dbReference type="GO" id="GO:0009378">
    <property type="term" value="F:four-way junction helicase activity"/>
    <property type="evidence" value="ECO:0007669"/>
    <property type="project" value="TreeGrafter"/>
</dbReference>
<keyword evidence="6" id="KW-0539">Nucleus</keyword>
<evidence type="ECO:0000256" key="3">
    <source>
        <dbReference type="ARBA" id="ARBA00022840"/>
    </source>
</evidence>
<dbReference type="InterPro" id="IPR011545">
    <property type="entry name" value="DEAD/DEAH_box_helicase_dom"/>
</dbReference>
<dbReference type="GO" id="GO:0003677">
    <property type="term" value="F:DNA binding"/>
    <property type="evidence" value="ECO:0007669"/>
    <property type="project" value="UniProtKB-KW"/>
</dbReference>
<keyword evidence="4" id="KW-0238">DNA-binding</keyword>
<dbReference type="AlphaFoldDB" id="A0AA88XZ84"/>
<evidence type="ECO:0000259" key="10">
    <source>
        <dbReference type="PROSITE" id="PS51192"/>
    </source>
</evidence>
<evidence type="ECO:0000256" key="8">
    <source>
        <dbReference type="ARBA" id="ARBA00034808"/>
    </source>
</evidence>
<dbReference type="SUPFAM" id="SSF52540">
    <property type="entry name" value="P-loop containing nucleoside triphosphate hydrolases"/>
    <property type="match status" value="1"/>
</dbReference>
<dbReference type="PANTHER" id="PTHR13710:SF153">
    <property type="entry name" value="RECQ-LIKE DNA HELICASE BLM"/>
    <property type="match status" value="1"/>
</dbReference>
<dbReference type="Proteomes" id="UP001186944">
    <property type="component" value="Unassembled WGS sequence"/>
</dbReference>
<keyword evidence="2" id="KW-0547">Nucleotide-binding</keyword>
<evidence type="ECO:0000256" key="5">
    <source>
        <dbReference type="ARBA" id="ARBA00023235"/>
    </source>
</evidence>
<dbReference type="EC" id="5.6.2.4" evidence="8"/>
<evidence type="ECO:0000256" key="2">
    <source>
        <dbReference type="ARBA" id="ARBA00022741"/>
    </source>
</evidence>
<dbReference type="InterPro" id="IPR027417">
    <property type="entry name" value="P-loop_NTPase"/>
</dbReference>
<dbReference type="PROSITE" id="PS51194">
    <property type="entry name" value="HELICASE_CTER"/>
    <property type="match status" value="1"/>
</dbReference>
<sequence length="533" mass="60667">MSIAETVSEKFNVQLREYQLKAIQAVLDRKDVFVCTRTGSGKSLIYEAIPILTKGLVVIVAPLLSIMKEQVEKLNSNGLRATYIGKDIGENEEIINGQFSYLFGSPESFVGDSKWREVLKSEPYRNNLKLIVVDEAHTVTLWGEGRESEDPFRECFSKISEMRSLCPNIPFVALTATAGPTQRRKIIKSLCFRPGYELFIDSPDRKNIKISVKTVSNSDSFETIFEWLIQDLNQFKEQTARHVIFCESISDVTKVYLTFVKNCKQSRENFQMFHSKTSEDVKDLIRKDMSVDGKIRILVCTNAAGMGVNYYQVHNVVHYGLPREIDTFVQQMGRGGRDGAPSNELVLFKVHRGRLKHMEPELIRFAKENSVCRRKLLCLAFQTNCEELTPLHICCDVCEKMCKCTLESCPETHVAMRSKEVSESSDEDMMQRNVSDKDRQILSTKLESLYFSLSEEAKGGLLNGELVHGLTTELITNIVSKCDVLFTPEDVMHMFPIWSYKLATKIYTIISDVFEDHGMYNLINSENSSSDSD</sequence>
<comment type="similarity">
    <text evidence="1">Belongs to the helicase family. RecQ subfamily.</text>
</comment>
<dbReference type="InterPro" id="IPR001650">
    <property type="entry name" value="Helicase_C-like"/>
</dbReference>
<dbReference type="CDD" id="cd17920">
    <property type="entry name" value="DEXHc_RecQ"/>
    <property type="match status" value="1"/>
</dbReference>
<dbReference type="GO" id="GO:0005694">
    <property type="term" value="C:chromosome"/>
    <property type="evidence" value="ECO:0007669"/>
    <property type="project" value="TreeGrafter"/>
</dbReference>
<evidence type="ECO:0000313" key="13">
    <source>
        <dbReference type="Proteomes" id="UP001186944"/>
    </source>
</evidence>
<evidence type="ECO:0000256" key="1">
    <source>
        <dbReference type="ARBA" id="ARBA00005446"/>
    </source>
</evidence>
<dbReference type="SMART" id="SM00487">
    <property type="entry name" value="DEXDc"/>
    <property type="match status" value="1"/>
</dbReference>
<gene>
    <name evidence="12" type="ORF">FSP39_013814</name>
</gene>
<evidence type="ECO:0000259" key="11">
    <source>
        <dbReference type="PROSITE" id="PS51194"/>
    </source>
</evidence>
<dbReference type="Pfam" id="PF00271">
    <property type="entry name" value="Helicase_C"/>
    <property type="match status" value="1"/>
</dbReference>
<protein>
    <recommendedName>
        <fullName evidence="8">DNA 3'-5' helicase</fullName>
        <ecNumber evidence="8">5.6.2.4</ecNumber>
    </recommendedName>
    <alternativeName>
        <fullName evidence="9">DNA 3'-5' helicase BLM</fullName>
    </alternativeName>
</protein>
<dbReference type="GO" id="GO:0005634">
    <property type="term" value="C:nucleus"/>
    <property type="evidence" value="ECO:0007669"/>
    <property type="project" value="TreeGrafter"/>
</dbReference>
<dbReference type="GO" id="GO:0000724">
    <property type="term" value="P:double-strand break repair via homologous recombination"/>
    <property type="evidence" value="ECO:0007669"/>
    <property type="project" value="TreeGrafter"/>
</dbReference>
<keyword evidence="13" id="KW-1185">Reference proteome</keyword>
<accession>A0AA88XZ84</accession>
<feature type="domain" description="Helicase ATP-binding" evidence="10">
    <location>
        <begin position="23"/>
        <end position="196"/>
    </location>
</feature>
<dbReference type="GO" id="GO:0043138">
    <property type="term" value="F:3'-5' DNA helicase activity"/>
    <property type="evidence" value="ECO:0007669"/>
    <property type="project" value="UniProtKB-EC"/>
</dbReference>
<dbReference type="GO" id="GO:0005524">
    <property type="term" value="F:ATP binding"/>
    <property type="evidence" value="ECO:0007669"/>
    <property type="project" value="UniProtKB-KW"/>
</dbReference>
<dbReference type="PANTHER" id="PTHR13710">
    <property type="entry name" value="DNA HELICASE RECQ FAMILY MEMBER"/>
    <property type="match status" value="1"/>
</dbReference>
<dbReference type="Gene3D" id="3.40.50.300">
    <property type="entry name" value="P-loop containing nucleotide triphosphate hydrolases"/>
    <property type="match status" value="2"/>
</dbReference>
<feature type="domain" description="Helicase C-terminal" evidence="11">
    <location>
        <begin position="227"/>
        <end position="378"/>
    </location>
</feature>
<name>A0AA88XZ84_PINIB</name>
<evidence type="ECO:0000256" key="4">
    <source>
        <dbReference type="ARBA" id="ARBA00023125"/>
    </source>
</evidence>
<dbReference type="Pfam" id="PF00270">
    <property type="entry name" value="DEAD"/>
    <property type="match status" value="1"/>
</dbReference>
<evidence type="ECO:0000256" key="6">
    <source>
        <dbReference type="ARBA" id="ARBA00023242"/>
    </source>
</evidence>
<evidence type="ECO:0000256" key="7">
    <source>
        <dbReference type="ARBA" id="ARBA00034617"/>
    </source>
</evidence>